<dbReference type="EC" id="2.7.8.7" evidence="1"/>
<evidence type="ECO:0000259" key="4">
    <source>
        <dbReference type="Pfam" id="PF22624"/>
    </source>
</evidence>
<dbReference type="GO" id="GO:0005829">
    <property type="term" value="C:cytosol"/>
    <property type="evidence" value="ECO:0007669"/>
    <property type="project" value="TreeGrafter"/>
</dbReference>
<feature type="domain" description="4'-phosphopantetheinyl transferase" evidence="3">
    <location>
        <begin position="157"/>
        <end position="225"/>
    </location>
</feature>
<proteinExistence type="predicted"/>
<accession>A0A2N5RUA4</accession>
<reference evidence="5 6" key="1">
    <citation type="submission" date="2017-11" db="EMBL/GenBank/DDBJ databases">
        <title>De novo assembly and phasing of dikaryotic genomes from two isolates of Puccinia coronata f. sp. avenae, the causal agent of oat crown rust.</title>
        <authorList>
            <person name="Miller M.E."/>
            <person name="Zhang Y."/>
            <person name="Omidvar V."/>
            <person name="Sperschneider J."/>
            <person name="Schwessinger B."/>
            <person name="Raley C."/>
            <person name="Palmer J.M."/>
            <person name="Garnica D."/>
            <person name="Upadhyaya N."/>
            <person name="Rathjen J."/>
            <person name="Taylor J.M."/>
            <person name="Park R.F."/>
            <person name="Dodds P.N."/>
            <person name="Hirsch C.D."/>
            <person name="Kianian S.F."/>
            <person name="Figueroa M."/>
        </authorList>
    </citation>
    <scope>NUCLEOTIDE SEQUENCE [LARGE SCALE GENOMIC DNA]</scope>
    <source>
        <strain evidence="5">12SD80</strain>
    </source>
</reference>
<evidence type="ECO:0000313" key="5">
    <source>
        <dbReference type="EMBL" id="PLW04573.1"/>
    </source>
</evidence>
<name>A0A2N5RUA4_9BASI</name>
<dbReference type="Gene3D" id="3.90.470.20">
    <property type="entry name" value="4'-phosphopantetheinyl transferase domain"/>
    <property type="match status" value="2"/>
</dbReference>
<dbReference type="EMBL" id="PGCI01001526">
    <property type="protein sequence ID" value="PLW04573.1"/>
    <property type="molecule type" value="Genomic_DNA"/>
</dbReference>
<dbReference type="InterPro" id="IPR037143">
    <property type="entry name" value="4-PPantetheinyl_Trfase_dom_sf"/>
</dbReference>
<dbReference type="GO" id="GO:0019878">
    <property type="term" value="P:lysine biosynthetic process via aminoadipic acid"/>
    <property type="evidence" value="ECO:0007669"/>
    <property type="project" value="TreeGrafter"/>
</dbReference>
<gene>
    <name evidence="5" type="ORF">PCASD_25874</name>
</gene>
<protein>
    <recommendedName>
        <fullName evidence="1">holo-[acyl-carrier-protein] synthase</fullName>
        <ecNumber evidence="1">2.7.8.7</ecNumber>
    </recommendedName>
</protein>
<dbReference type="AlphaFoldDB" id="A0A2N5RUA4"/>
<sequence length="268" mass="30084">MTRLLRLSTSIVDISEWEPDPIEWATTLALFSAEIQAKTQSYHHQIDAKIQIVSLAYSIPWNSITFRTSSVGKPYLDTPLLPGCEPGFTFNLSHVRSIVACCFSGERVDPLIREVHNPDISLSRGDGADEITDNHQSHEIELDVMEYKLPRNEKTVDEFRSLLEEHLSPREKMLIDQRSTGSHPRNLKEASVLDGLLQIWTFKESIFKALGCGLRMDLSTISLSNLISHPEIDLTTNESGAEPALTAMAILLKVRSVEVGWRVKFPGC</sequence>
<evidence type="ECO:0000259" key="3">
    <source>
        <dbReference type="Pfam" id="PF01648"/>
    </source>
</evidence>
<dbReference type="InterPro" id="IPR008278">
    <property type="entry name" value="4-PPantetheinyl_Trfase_dom"/>
</dbReference>
<evidence type="ECO:0000256" key="1">
    <source>
        <dbReference type="ARBA" id="ARBA00013172"/>
    </source>
</evidence>
<dbReference type="GO" id="GO:0008897">
    <property type="term" value="F:holo-[acyl-carrier-protein] synthase activity"/>
    <property type="evidence" value="ECO:0007669"/>
    <property type="project" value="UniProtKB-EC"/>
</dbReference>
<dbReference type="PANTHER" id="PTHR12215">
    <property type="entry name" value="PHOSPHOPANTETHEINE TRANSFERASE"/>
    <property type="match status" value="1"/>
</dbReference>
<evidence type="ECO:0000313" key="6">
    <source>
        <dbReference type="Proteomes" id="UP000235392"/>
    </source>
</evidence>
<dbReference type="Pfam" id="PF01648">
    <property type="entry name" value="ACPS"/>
    <property type="match status" value="1"/>
</dbReference>
<dbReference type="InterPro" id="IPR050559">
    <property type="entry name" value="P-Pant_transferase_sf"/>
</dbReference>
<dbReference type="InterPro" id="IPR055066">
    <property type="entry name" value="AASDHPPT_N"/>
</dbReference>
<feature type="domain" description="4'-phosphopantetheinyl transferase N-terminal" evidence="4">
    <location>
        <begin position="16"/>
        <end position="100"/>
    </location>
</feature>
<comment type="caution">
    <text evidence="5">The sequence shown here is derived from an EMBL/GenBank/DDBJ whole genome shotgun (WGS) entry which is preliminary data.</text>
</comment>
<dbReference type="GO" id="GO:0000287">
    <property type="term" value="F:magnesium ion binding"/>
    <property type="evidence" value="ECO:0007669"/>
    <property type="project" value="InterPro"/>
</dbReference>
<dbReference type="SUPFAM" id="SSF56214">
    <property type="entry name" value="4'-phosphopantetheinyl transferase"/>
    <property type="match status" value="2"/>
</dbReference>
<keyword evidence="2" id="KW-0808">Transferase</keyword>
<evidence type="ECO:0000256" key="2">
    <source>
        <dbReference type="ARBA" id="ARBA00022679"/>
    </source>
</evidence>
<dbReference type="PANTHER" id="PTHR12215:SF10">
    <property type="entry name" value="L-AMINOADIPATE-SEMIALDEHYDE DEHYDROGENASE-PHOSPHOPANTETHEINYL TRANSFERASE"/>
    <property type="match status" value="1"/>
</dbReference>
<dbReference type="Pfam" id="PF22624">
    <property type="entry name" value="AASDHPPT_N"/>
    <property type="match status" value="1"/>
</dbReference>
<dbReference type="Proteomes" id="UP000235392">
    <property type="component" value="Unassembled WGS sequence"/>
</dbReference>
<organism evidence="5 6">
    <name type="scientific">Puccinia coronata f. sp. avenae</name>
    <dbReference type="NCBI Taxonomy" id="200324"/>
    <lineage>
        <taxon>Eukaryota</taxon>
        <taxon>Fungi</taxon>
        <taxon>Dikarya</taxon>
        <taxon>Basidiomycota</taxon>
        <taxon>Pucciniomycotina</taxon>
        <taxon>Pucciniomycetes</taxon>
        <taxon>Pucciniales</taxon>
        <taxon>Pucciniaceae</taxon>
        <taxon>Puccinia</taxon>
    </lineage>
</organism>